<accession>A0A255YPP3</accession>
<dbReference type="GO" id="GO:0009306">
    <property type="term" value="P:protein secretion"/>
    <property type="evidence" value="ECO:0007669"/>
    <property type="project" value="InterPro"/>
</dbReference>
<comment type="caution">
    <text evidence="8">The sequence shown here is derived from an EMBL/GenBank/DDBJ whole genome shotgun (WGS) entry which is preliminary data.</text>
</comment>
<evidence type="ECO:0000313" key="9">
    <source>
        <dbReference type="Proteomes" id="UP000216991"/>
    </source>
</evidence>
<evidence type="ECO:0000313" key="8">
    <source>
        <dbReference type="EMBL" id="OYQ31196.1"/>
    </source>
</evidence>
<dbReference type="Proteomes" id="UP000216991">
    <property type="component" value="Unassembled WGS sequence"/>
</dbReference>
<dbReference type="Pfam" id="PF01313">
    <property type="entry name" value="Bac_export_3"/>
    <property type="match status" value="1"/>
</dbReference>
<comment type="subcellular location">
    <subcellularLocation>
        <location evidence="1">Cell membrane</location>
        <topology evidence="1">Multi-pass membrane protein</topology>
    </subcellularLocation>
</comment>
<feature type="transmembrane region" description="Helical" evidence="7">
    <location>
        <begin position="12"/>
        <end position="35"/>
    </location>
</feature>
<dbReference type="InterPro" id="IPR002191">
    <property type="entry name" value="Bac_export_3"/>
</dbReference>
<name>A0A255YPP3_9SPHN</name>
<keyword evidence="4 7" id="KW-0812">Transmembrane</keyword>
<dbReference type="AlphaFoldDB" id="A0A255YPP3"/>
<evidence type="ECO:0008006" key="10">
    <source>
        <dbReference type="Google" id="ProtNLM"/>
    </source>
</evidence>
<evidence type="ECO:0000256" key="7">
    <source>
        <dbReference type="SAM" id="Phobius"/>
    </source>
</evidence>
<gene>
    <name evidence="8" type="ORF">CHU93_05035</name>
</gene>
<keyword evidence="6 7" id="KW-0472">Membrane</keyword>
<feature type="transmembrane region" description="Helical" evidence="7">
    <location>
        <begin position="47"/>
        <end position="67"/>
    </location>
</feature>
<dbReference type="GO" id="GO:0005886">
    <property type="term" value="C:plasma membrane"/>
    <property type="evidence" value="ECO:0007669"/>
    <property type="project" value="UniProtKB-SubCell"/>
</dbReference>
<evidence type="ECO:0000256" key="3">
    <source>
        <dbReference type="ARBA" id="ARBA00022475"/>
    </source>
</evidence>
<evidence type="ECO:0000256" key="2">
    <source>
        <dbReference type="ARBA" id="ARBA00006156"/>
    </source>
</evidence>
<keyword evidence="5 7" id="KW-1133">Transmembrane helix</keyword>
<sequence length="85" mass="8992">MLADLAREAVLLFAGTATLFLAPLLVVAILVGLVQTIFSVQESSISFLPKLAALVLVLAISGEAMLMNLDEFLEMGLTDMVGAIR</sequence>
<dbReference type="PANTHER" id="PTHR34040">
    <property type="entry name" value="FLAGELLAR BIOSYNTHETIC PROTEIN FLIQ"/>
    <property type="match status" value="1"/>
</dbReference>
<evidence type="ECO:0000256" key="4">
    <source>
        <dbReference type="ARBA" id="ARBA00022692"/>
    </source>
</evidence>
<keyword evidence="9" id="KW-1185">Reference proteome</keyword>
<protein>
    <recommendedName>
        <fullName evidence="10">Flagellar biosynthetic protein FliQ</fullName>
    </recommendedName>
</protein>
<dbReference type="PANTHER" id="PTHR34040:SF2">
    <property type="entry name" value="FLAGELLAR BIOSYNTHETIC PROTEIN FLIQ"/>
    <property type="match status" value="1"/>
</dbReference>
<organism evidence="8 9">
    <name type="scientific">Sandarakinorhabdus cyanobacteriorum</name>
    <dbReference type="NCBI Taxonomy" id="1981098"/>
    <lineage>
        <taxon>Bacteria</taxon>
        <taxon>Pseudomonadati</taxon>
        <taxon>Pseudomonadota</taxon>
        <taxon>Alphaproteobacteria</taxon>
        <taxon>Sphingomonadales</taxon>
        <taxon>Sphingosinicellaceae</taxon>
        <taxon>Sandarakinorhabdus</taxon>
    </lineage>
</organism>
<evidence type="ECO:0000256" key="5">
    <source>
        <dbReference type="ARBA" id="ARBA00022989"/>
    </source>
</evidence>
<dbReference type="PRINTS" id="PR00952">
    <property type="entry name" value="TYPE3IMQPROT"/>
</dbReference>
<reference evidence="8 9" key="1">
    <citation type="submission" date="2017-07" db="EMBL/GenBank/DDBJ databases">
        <title>Sandarakinorhabdus cyanobacteriorum sp. nov., a novel bacterium isolated from cyanobacterial aggregates in a eutrophic lake.</title>
        <authorList>
            <person name="Cai H."/>
        </authorList>
    </citation>
    <scope>NUCLEOTIDE SEQUENCE [LARGE SCALE GENOMIC DNA]</scope>
    <source>
        <strain evidence="8 9">TH057</strain>
    </source>
</reference>
<dbReference type="EMBL" id="NOXT01000090">
    <property type="protein sequence ID" value="OYQ31196.1"/>
    <property type="molecule type" value="Genomic_DNA"/>
</dbReference>
<evidence type="ECO:0000256" key="6">
    <source>
        <dbReference type="ARBA" id="ARBA00023136"/>
    </source>
</evidence>
<keyword evidence="3" id="KW-1003">Cell membrane</keyword>
<proteinExistence type="inferred from homology"/>
<evidence type="ECO:0000256" key="1">
    <source>
        <dbReference type="ARBA" id="ARBA00004651"/>
    </source>
</evidence>
<comment type="similarity">
    <text evidence="2">Belongs to the FliQ/MopD/SpaQ family.</text>
</comment>